<feature type="compositionally biased region" description="Polar residues" evidence="1">
    <location>
        <begin position="109"/>
        <end position="118"/>
    </location>
</feature>
<protein>
    <submittedName>
        <fullName evidence="2">Uncharacterized protein</fullName>
    </submittedName>
</protein>
<evidence type="ECO:0000313" key="3">
    <source>
        <dbReference type="Proteomes" id="UP000765509"/>
    </source>
</evidence>
<feature type="region of interest" description="Disordered" evidence="1">
    <location>
        <begin position="37"/>
        <end position="118"/>
    </location>
</feature>
<feature type="compositionally biased region" description="Basic and acidic residues" evidence="1">
    <location>
        <begin position="65"/>
        <end position="77"/>
    </location>
</feature>
<gene>
    <name evidence="2" type="ORF">O181_110664</name>
</gene>
<comment type="caution">
    <text evidence="2">The sequence shown here is derived from an EMBL/GenBank/DDBJ whole genome shotgun (WGS) entry which is preliminary data.</text>
</comment>
<proteinExistence type="predicted"/>
<accession>A0A9Q3PR14</accession>
<sequence length="118" mass="13121">MWSSLKGSHSQTPMSCKAQIQQIKAWFKNKIMLSEDQKKKLAQGKENSPVGIPQASKSAQQAQENPKDKPEGQEKGKGKGKAQMEKALPGELQDSEEREIRHGQCVQYGKNSDGIQKQ</sequence>
<dbReference type="Proteomes" id="UP000765509">
    <property type="component" value="Unassembled WGS sequence"/>
</dbReference>
<dbReference type="EMBL" id="AVOT02087233">
    <property type="protein sequence ID" value="MBW0570949.1"/>
    <property type="molecule type" value="Genomic_DNA"/>
</dbReference>
<organism evidence="2 3">
    <name type="scientific">Austropuccinia psidii MF-1</name>
    <dbReference type="NCBI Taxonomy" id="1389203"/>
    <lineage>
        <taxon>Eukaryota</taxon>
        <taxon>Fungi</taxon>
        <taxon>Dikarya</taxon>
        <taxon>Basidiomycota</taxon>
        <taxon>Pucciniomycotina</taxon>
        <taxon>Pucciniomycetes</taxon>
        <taxon>Pucciniales</taxon>
        <taxon>Sphaerophragmiaceae</taxon>
        <taxon>Austropuccinia</taxon>
    </lineage>
</organism>
<keyword evidence="3" id="KW-1185">Reference proteome</keyword>
<evidence type="ECO:0000256" key="1">
    <source>
        <dbReference type="SAM" id="MobiDB-lite"/>
    </source>
</evidence>
<evidence type="ECO:0000313" key="2">
    <source>
        <dbReference type="EMBL" id="MBW0570949.1"/>
    </source>
</evidence>
<name>A0A9Q3PR14_9BASI</name>
<dbReference type="AlphaFoldDB" id="A0A9Q3PR14"/>
<feature type="compositionally biased region" description="Polar residues" evidence="1">
    <location>
        <begin position="55"/>
        <end position="64"/>
    </location>
</feature>
<reference evidence="2" key="1">
    <citation type="submission" date="2021-03" db="EMBL/GenBank/DDBJ databases">
        <title>Draft genome sequence of rust myrtle Austropuccinia psidii MF-1, a brazilian biotype.</title>
        <authorList>
            <person name="Quecine M.C."/>
            <person name="Pachon D.M.R."/>
            <person name="Bonatelli M.L."/>
            <person name="Correr F.H."/>
            <person name="Franceschini L.M."/>
            <person name="Leite T.F."/>
            <person name="Margarido G.R.A."/>
            <person name="Almeida C.A."/>
            <person name="Ferrarezi J.A."/>
            <person name="Labate C.A."/>
        </authorList>
    </citation>
    <scope>NUCLEOTIDE SEQUENCE</scope>
    <source>
        <strain evidence="2">MF-1</strain>
    </source>
</reference>